<proteinExistence type="predicted"/>
<sequence length="83" mass="9212">MLTNSQYRPRVENVGGVSTPCLEEHVKPSVLSSEFEMKGKESAPVSPRTVVVHLWSTLVEWLVLLRLTAVDEIGQVNIIIIIA</sequence>
<name>A0A8J9VXS9_9NEOP</name>
<evidence type="ECO:0000313" key="1">
    <source>
        <dbReference type="EMBL" id="CAH0721122.1"/>
    </source>
</evidence>
<dbReference type="Proteomes" id="UP000838878">
    <property type="component" value="Chromosome 2"/>
</dbReference>
<accession>A0A8J9VXS9</accession>
<gene>
    <name evidence="1" type="ORF">BINO364_LOCUS7262</name>
</gene>
<dbReference type="AlphaFoldDB" id="A0A8J9VXS9"/>
<organism evidence="1 2">
    <name type="scientific">Brenthis ino</name>
    <name type="common">lesser marbled fritillary</name>
    <dbReference type="NCBI Taxonomy" id="405034"/>
    <lineage>
        <taxon>Eukaryota</taxon>
        <taxon>Metazoa</taxon>
        <taxon>Ecdysozoa</taxon>
        <taxon>Arthropoda</taxon>
        <taxon>Hexapoda</taxon>
        <taxon>Insecta</taxon>
        <taxon>Pterygota</taxon>
        <taxon>Neoptera</taxon>
        <taxon>Endopterygota</taxon>
        <taxon>Lepidoptera</taxon>
        <taxon>Glossata</taxon>
        <taxon>Ditrysia</taxon>
        <taxon>Papilionoidea</taxon>
        <taxon>Nymphalidae</taxon>
        <taxon>Heliconiinae</taxon>
        <taxon>Argynnini</taxon>
        <taxon>Brenthis</taxon>
    </lineage>
</organism>
<dbReference type="EMBL" id="OV170222">
    <property type="protein sequence ID" value="CAH0721122.1"/>
    <property type="molecule type" value="Genomic_DNA"/>
</dbReference>
<protein>
    <submittedName>
        <fullName evidence="1">Uncharacterized protein</fullName>
    </submittedName>
</protein>
<reference evidence="1" key="1">
    <citation type="submission" date="2021-12" db="EMBL/GenBank/DDBJ databases">
        <authorList>
            <person name="Martin H S."/>
        </authorList>
    </citation>
    <scope>NUCLEOTIDE SEQUENCE</scope>
</reference>
<feature type="non-terminal residue" evidence="1">
    <location>
        <position position="83"/>
    </location>
</feature>
<evidence type="ECO:0000313" key="2">
    <source>
        <dbReference type="Proteomes" id="UP000838878"/>
    </source>
</evidence>
<keyword evidence="2" id="KW-1185">Reference proteome</keyword>